<proteinExistence type="predicted"/>
<keyword evidence="3" id="KW-1185">Reference proteome</keyword>
<feature type="compositionally biased region" description="Polar residues" evidence="1">
    <location>
        <begin position="1"/>
        <end position="18"/>
    </location>
</feature>
<name>A0A844CSJ8_9BURK</name>
<dbReference type="Proteomes" id="UP000439986">
    <property type="component" value="Unassembled WGS sequence"/>
</dbReference>
<accession>A0A844CSJ8</accession>
<dbReference type="RefSeq" id="WP_154356789.1">
    <property type="nucleotide sequence ID" value="NZ_WKJL01000003.1"/>
</dbReference>
<comment type="caution">
    <text evidence="2">The sequence shown here is derived from an EMBL/GenBank/DDBJ whole genome shotgun (WGS) entry which is preliminary data.</text>
</comment>
<protein>
    <submittedName>
        <fullName evidence="2">Uncharacterized protein</fullName>
    </submittedName>
</protein>
<sequence length="110" mass="11977">MTDAIQQIVDNAPQTQQPEKAKPTPIGRLAFAEVDKALSECEKTIKTHSDTVKSKLAVNAAIPGNVLRELSRANAQKAKLVMRRIGLLMESGDQAALDMIDKLVKLKIAK</sequence>
<evidence type="ECO:0000313" key="2">
    <source>
        <dbReference type="EMBL" id="MRW83727.1"/>
    </source>
</evidence>
<gene>
    <name evidence="2" type="ORF">GJ698_06420</name>
</gene>
<evidence type="ECO:0000256" key="1">
    <source>
        <dbReference type="SAM" id="MobiDB-lite"/>
    </source>
</evidence>
<dbReference type="AlphaFoldDB" id="A0A844CSJ8"/>
<feature type="region of interest" description="Disordered" evidence="1">
    <location>
        <begin position="1"/>
        <end position="26"/>
    </location>
</feature>
<evidence type="ECO:0000313" key="3">
    <source>
        <dbReference type="Proteomes" id="UP000439986"/>
    </source>
</evidence>
<dbReference type="EMBL" id="WKJL01000003">
    <property type="protein sequence ID" value="MRW83727.1"/>
    <property type="molecule type" value="Genomic_DNA"/>
</dbReference>
<organism evidence="2 3">
    <name type="scientific">Duganella aquatilis</name>
    <dbReference type="NCBI Taxonomy" id="2666082"/>
    <lineage>
        <taxon>Bacteria</taxon>
        <taxon>Pseudomonadati</taxon>
        <taxon>Pseudomonadota</taxon>
        <taxon>Betaproteobacteria</taxon>
        <taxon>Burkholderiales</taxon>
        <taxon>Oxalobacteraceae</taxon>
        <taxon>Telluria group</taxon>
        <taxon>Duganella</taxon>
    </lineage>
</organism>
<reference evidence="2 3" key="1">
    <citation type="submission" date="2019-11" db="EMBL/GenBank/DDBJ databases">
        <title>Novel species isolated from a subtropical stream in China.</title>
        <authorList>
            <person name="Lu H."/>
        </authorList>
    </citation>
    <scope>NUCLEOTIDE SEQUENCE [LARGE SCALE GENOMIC DNA]</scope>
    <source>
        <strain evidence="2 3">FT26W</strain>
    </source>
</reference>